<gene>
    <name evidence="2" type="primary">Cnig_chr_V.g21148</name>
    <name evidence="2" type="ORF">B9Z55_021148</name>
</gene>
<reference evidence="3" key="1">
    <citation type="submission" date="2017-10" db="EMBL/GenBank/DDBJ databases">
        <title>Rapid genome shrinkage in a self-fertile nematode reveals novel sperm competition proteins.</title>
        <authorList>
            <person name="Yin D."/>
            <person name="Schwarz E.M."/>
            <person name="Thomas C.G."/>
            <person name="Felde R.L."/>
            <person name="Korf I.F."/>
            <person name="Cutter A.D."/>
            <person name="Schartner C.M."/>
            <person name="Ralston E.J."/>
            <person name="Meyer B.J."/>
            <person name="Haag E.S."/>
        </authorList>
    </citation>
    <scope>NUCLEOTIDE SEQUENCE [LARGE SCALE GENOMIC DNA]</scope>
    <source>
        <strain evidence="3">JU1422</strain>
    </source>
</reference>
<name>A0A2G5TRK8_9PELO</name>
<dbReference type="Pfam" id="PF25375">
    <property type="entry name" value="Lin-15B"/>
    <property type="match status" value="1"/>
</dbReference>
<dbReference type="InterPro" id="IPR040129">
    <property type="entry name" value="Lin-15B-like"/>
</dbReference>
<sequence length="281" mass="32492">MNEPIVKEEVIEEEFNFTFKNGEYVEVKQEEIERKPENLLEKEVKTEAIDIFEKIESDDEFSKDVPKVSMMKCEICQKSMAKKLLILIKLKIDQTVLSDFFEIEGSLEAIPPYVCVSHIQKIIDDNDGKLKSAKTPSEKRLRLFIRKNKKIIRAKTASRRTCQICQTIKDCSGLYKIYSKSIRIVLMIGCILRGTHSVEQAMFYVTNEKGDTCYLHCKETIDMIFENLGVRNVGEFLKSTPLIMLGLMDIAKKIDSNFTGGQFILAFRRLFLKNQKFESNL</sequence>
<organism evidence="2 3">
    <name type="scientific">Caenorhabditis nigoni</name>
    <dbReference type="NCBI Taxonomy" id="1611254"/>
    <lineage>
        <taxon>Eukaryota</taxon>
        <taxon>Metazoa</taxon>
        <taxon>Ecdysozoa</taxon>
        <taxon>Nematoda</taxon>
        <taxon>Chromadorea</taxon>
        <taxon>Rhabditida</taxon>
        <taxon>Rhabditina</taxon>
        <taxon>Rhabditomorpha</taxon>
        <taxon>Rhabditoidea</taxon>
        <taxon>Rhabditidae</taxon>
        <taxon>Peloderinae</taxon>
        <taxon>Caenorhabditis</taxon>
    </lineage>
</organism>
<keyword evidence="3" id="KW-1185">Reference proteome</keyword>
<feature type="domain" description="Lin-15A/B-like" evidence="1">
    <location>
        <begin position="159"/>
        <end position="278"/>
    </location>
</feature>
<dbReference type="PANTHER" id="PTHR22716">
    <property type="entry name" value="ETS CLASS TRANSCRIPTION FACTOR-RELATED-RELATED"/>
    <property type="match status" value="1"/>
</dbReference>
<comment type="caution">
    <text evidence="2">The sequence shown here is derived from an EMBL/GenBank/DDBJ whole genome shotgun (WGS) entry which is preliminary data.</text>
</comment>
<protein>
    <recommendedName>
        <fullName evidence="1">Lin-15A/B-like domain-containing protein</fullName>
    </recommendedName>
</protein>
<dbReference type="Proteomes" id="UP000230233">
    <property type="component" value="Chromosome V"/>
</dbReference>
<accession>A0A2G5TRK8</accession>
<dbReference type="AlphaFoldDB" id="A0A2G5TRK8"/>
<dbReference type="InterPro" id="IPR057432">
    <property type="entry name" value="Lin-15A/B-like_dom"/>
</dbReference>
<dbReference type="PANTHER" id="PTHR22716:SF1">
    <property type="entry name" value="ETS CLASS TRANSCRIPTION FACTOR-RELATED"/>
    <property type="match status" value="1"/>
</dbReference>
<dbReference type="EMBL" id="PDUG01000005">
    <property type="protein sequence ID" value="PIC29626.1"/>
    <property type="molecule type" value="Genomic_DNA"/>
</dbReference>
<proteinExistence type="predicted"/>
<evidence type="ECO:0000313" key="3">
    <source>
        <dbReference type="Proteomes" id="UP000230233"/>
    </source>
</evidence>
<evidence type="ECO:0000259" key="1">
    <source>
        <dbReference type="Pfam" id="PF25375"/>
    </source>
</evidence>
<dbReference type="GO" id="GO:0040027">
    <property type="term" value="P:negative regulation of vulval development"/>
    <property type="evidence" value="ECO:0007669"/>
    <property type="project" value="InterPro"/>
</dbReference>
<evidence type="ECO:0000313" key="2">
    <source>
        <dbReference type="EMBL" id="PIC29626.1"/>
    </source>
</evidence>